<dbReference type="InterPro" id="IPR000866">
    <property type="entry name" value="AhpC/TSA"/>
</dbReference>
<dbReference type="AlphaFoldDB" id="A0A5K7X387"/>
<dbReference type="InterPro" id="IPR008977">
    <property type="entry name" value="PHM/PNGase_F_dom_sf"/>
</dbReference>
<dbReference type="InterPro" id="IPR047262">
    <property type="entry name" value="PRX-like1"/>
</dbReference>
<evidence type="ECO:0000313" key="5">
    <source>
        <dbReference type="Proteomes" id="UP000326837"/>
    </source>
</evidence>
<accession>A0A5K7X387</accession>
<dbReference type="SUPFAM" id="SSF49742">
    <property type="entry name" value="PHM/PNGase F"/>
    <property type="match status" value="2"/>
</dbReference>
<keyword evidence="5" id="KW-1185">Reference proteome</keyword>
<evidence type="ECO:0000259" key="3">
    <source>
        <dbReference type="PROSITE" id="PS51352"/>
    </source>
</evidence>
<keyword evidence="2" id="KW-0732">Signal</keyword>
<sequence>MMRLASLLTSCCLVVSSLLTGSAATVNATDAGATRISDFTLNDHAGAKRSLSEWKEKPVVVVVFLGTECPLAKLYGQKLGEMEQQFAERGVQFVGVNPNQQDTLQELAGYGVKFGVKFPLLKDPGAKIAAQFGATRTPEAFVLDADRVVRYRGRIDDQYGVGAARDRATKTELVDAIESLLADKPVAVAETQPVGCLIGRREAKQTSSDVTYAKHVAPMLQNRCVSCHRDGQIAPFTLTKYDDVVAWADMCLEVINDGRMPPWSANPAHGEFLNDARLTSEEKELFQKWVDAGTPEGDPSDMPPPRAFVDGWQLPKPDAVYKMPVEFEVPANGTVPYKYFIWDPGFTEDKWVYGAEARPGNPEVVHHLFLFYIPPGQEKHRPQDPLYNAIAAFAPGMPPIVGPEKYAVRIPAGSKLGFQVHYTPNGKATTDRSEAAVVFSDPKKVEKEVRVAAAMNFKFLIPPHHPNYPIAAEKTFNEDTYLYTLTPHMHFRGKAFRFTAHYPDGKEEILLDVPRYDFNWQIVYLLKKPKFLPAGTVMKLEGHFDNSADNPLNPDPAQFVRWGDQTWDEMMLGSMTVSAANQNLQAEREAAETPVSSAGGE</sequence>
<dbReference type="SUPFAM" id="SSF52833">
    <property type="entry name" value="Thioredoxin-like"/>
    <property type="match status" value="1"/>
</dbReference>
<dbReference type="InterPro" id="IPR013766">
    <property type="entry name" value="Thioredoxin_domain"/>
</dbReference>
<name>A0A5K7X387_9BACT</name>
<dbReference type="RefSeq" id="WP_152097322.1">
    <property type="nucleotide sequence ID" value="NZ_AP021861.1"/>
</dbReference>
<protein>
    <recommendedName>
        <fullName evidence="3">Thioredoxin domain-containing protein</fullName>
    </recommendedName>
</protein>
<dbReference type="InterPro" id="IPR014784">
    <property type="entry name" value="Cu2_ascorb_mOase-like_C"/>
</dbReference>
<keyword evidence="1" id="KW-1015">Disulfide bond</keyword>
<feature type="signal peptide" evidence="2">
    <location>
        <begin position="1"/>
        <end position="28"/>
    </location>
</feature>
<dbReference type="Gene3D" id="2.60.120.230">
    <property type="match status" value="1"/>
</dbReference>
<organism evidence="4 5">
    <name type="scientific">Lacipirellula parvula</name>
    <dbReference type="NCBI Taxonomy" id="2650471"/>
    <lineage>
        <taxon>Bacteria</taxon>
        <taxon>Pseudomonadati</taxon>
        <taxon>Planctomycetota</taxon>
        <taxon>Planctomycetia</taxon>
        <taxon>Pirellulales</taxon>
        <taxon>Lacipirellulaceae</taxon>
        <taxon>Lacipirellula</taxon>
    </lineage>
</organism>
<dbReference type="Pfam" id="PF00578">
    <property type="entry name" value="AhpC-TSA"/>
    <property type="match status" value="1"/>
</dbReference>
<dbReference type="Gene3D" id="3.40.30.10">
    <property type="entry name" value="Glutaredoxin"/>
    <property type="match status" value="1"/>
</dbReference>
<dbReference type="EMBL" id="AP021861">
    <property type="protein sequence ID" value="BBO31124.1"/>
    <property type="molecule type" value="Genomic_DNA"/>
</dbReference>
<dbReference type="PANTHER" id="PTHR43640:SF1">
    <property type="entry name" value="THIOREDOXIN-DEPENDENT PEROXIREDOXIN"/>
    <property type="match status" value="1"/>
</dbReference>
<dbReference type="Proteomes" id="UP000326837">
    <property type="component" value="Chromosome"/>
</dbReference>
<dbReference type="KEGG" id="lpav:PLANPX_0736"/>
<dbReference type="GO" id="GO:0005507">
    <property type="term" value="F:copper ion binding"/>
    <property type="evidence" value="ECO:0007669"/>
    <property type="project" value="InterPro"/>
</dbReference>
<dbReference type="GO" id="GO:0016209">
    <property type="term" value="F:antioxidant activity"/>
    <property type="evidence" value="ECO:0007669"/>
    <property type="project" value="InterPro"/>
</dbReference>
<feature type="chain" id="PRO_5024984235" description="Thioredoxin domain-containing protein" evidence="2">
    <location>
        <begin position="29"/>
        <end position="601"/>
    </location>
</feature>
<reference evidence="5" key="1">
    <citation type="submission" date="2019-10" db="EMBL/GenBank/DDBJ databases">
        <title>Lacipirellula parvula gen. nov., sp. nov., representing a lineage of planctomycetes widespread in freshwater anoxic habitats, and description of the family Lacipirellulaceae.</title>
        <authorList>
            <person name="Dedysh S.N."/>
            <person name="Kulichevskaya I.S."/>
            <person name="Beletsky A.V."/>
            <person name="Rakitin A.L."/>
            <person name="Mardanov A.V."/>
            <person name="Ivanova A.A."/>
            <person name="Saltykova V.X."/>
            <person name="Rijpstra W.I.C."/>
            <person name="Sinninghe Damste J.S."/>
            <person name="Ravin N.V."/>
        </authorList>
    </citation>
    <scope>NUCLEOTIDE SEQUENCE [LARGE SCALE GENOMIC DNA]</scope>
    <source>
        <strain evidence="5">PX69</strain>
    </source>
</reference>
<proteinExistence type="predicted"/>
<gene>
    <name evidence="4" type="ORF">PLANPX_0736</name>
</gene>
<dbReference type="InterPro" id="IPR036939">
    <property type="entry name" value="Cu2_ascorb_mOase_N_sf"/>
</dbReference>
<dbReference type="InterPro" id="IPR036249">
    <property type="entry name" value="Thioredoxin-like_sf"/>
</dbReference>
<evidence type="ECO:0000313" key="4">
    <source>
        <dbReference type="EMBL" id="BBO31124.1"/>
    </source>
</evidence>
<dbReference type="PROSITE" id="PS51352">
    <property type="entry name" value="THIOREDOXIN_2"/>
    <property type="match status" value="1"/>
</dbReference>
<dbReference type="GO" id="GO:0016715">
    <property type="term" value="F:oxidoreductase activity, acting on paired donors, with incorporation or reduction of molecular oxygen, reduced ascorbate as one donor, and incorporation of one atom of oxygen"/>
    <property type="evidence" value="ECO:0007669"/>
    <property type="project" value="InterPro"/>
</dbReference>
<dbReference type="Gene3D" id="2.60.120.310">
    <property type="entry name" value="Copper type II, ascorbate-dependent monooxygenase, N-terminal domain"/>
    <property type="match status" value="1"/>
</dbReference>
<dbReference type="PANTHER" id="PTHR43640">
    <property type="entry name" value="OS07G0260300 PROTEIN"/>
    <property type="match status" value="1"/>
</dbReference>
<evidence type="ECO:0000256" key="1">
    <source>
        <dbReference type="ARBA" id="ARBA00023157"/>
    </source>
</evidence>
<feature type="domain" description="Thioredoxin" evidence="3">
    <location>
        <begin position="30"/>
        <end position="182"/>
    </location>
</feature>
<evidence type="ECO:0000256" key="2">
    <source>
        <dbReference type="SAM" id="SignalP"/>
    </source>
</evidence>